<dbReference type="InterPro" id="IPR018392">
    <property type="entry name" value="LysM"/>
</dbReference>
<feature type="compositionally biased region" description="Basic and acidic residues" evidence="2">
    <location>
        <begin position="1355"/>
        <end position="1374"/>
    </location>
</feature>
<dbReference type="InterPro" id="IPR036779">
    <property type="entry name" value="LysM_dom_sf"/>
</dbReference>
<feature type="region of interest" description="Disordered" evidence="2">
    <location>
        <begin position="417"/>
        <end position="451"/>
    </location>
</feature>
<feature type="region of interest" description="Disordered" evidence="2">
    <location>
        <begin position="1306"/>
        <end position="1383"/>
    </location>
</feature>
<accession>A0ABV7LI99</accession>
<feature type="compositionally biased region" description="Basic and acidic residues" evidence="2">
    <location>
        <begin position="3678"/>
        <end position="3691"/>
    </location>
</feature>
<organism evidence="4 5">
    <name type="scientific">Litchfieldella rifensis</name>
    <dbReference type="NCBI Taxonomy" id="762643"/>
    <lineage>
        <taxon>Bacteria</taxon>
        <taxon>Pseudomonadati</taxon>
        <taxon>Pseudomonadota</taxon>
        <taxon>Gammaproteobacteria</taxon>
        <taxon>Oceanospirillales</taxon>
        <taxon>Halomonadaceae</taxon>
        <taxon>Litchfieldella</taxon>
    </lineage>
</organism>
<dbReference type="Pfam" id="PF16013">
    <property type="entry name" value="DUF4781"/>
    <property type="match status" value="1"/>
</dbReference>
<feature type="compositionally biased region" description="Low complexity" evidence="2">
    <location>
        <begin position="3664"/>
        <end position="3677"/>
    </location>
</feature>
<evidence type="ECO:0000313" key="5">
    <source>
        <dbReference type="Proteomes" id="UP001595579"/>
    </source>
</evidence>
<feature type="compositionally biased region" description="Low complexity" evidence="2">
    <location>
        <begin position="1411"/>
        <end position="1425"/>
    </location>
</feature>
<feature type="compositionally biased region" description="Basic and acidic residues" evidence="2">
    <location>
        <begin position="3708"/>
        <end position="3720"/>
    </location>
</feature>
<feature type="domain" description="LysM" evidence="3">
    <location>
        <begin position="279"/>
        <end position="329"/>
    </location>
</feature>
<protein>
    <submittedName>
        <fullName evidence="4">LysM peptidoglycan-binding domain-containing protein</fullName>
    </submittedName>
</protein>
<feature type="region of interest" description="Disordered" evidence="2">
    <location>
        <begin position="2746"/>
        <end position="2790"/>
    </location>
</feature>
<feature type="compositionally biased region" description="Basic and acidic residues" evidence="2">
    <location>
        <begin position="2759"/>
        <end position="2790"/>
    </location>
</feature>
<keyword evidence="1" id="KW-0175">Coiled coil</keyword>
<evidence type="ECO:0000313" key="4">
    <source>
        <dbReference type="EMBL" id="MFC3282183.1"/>
    </source>
</evidence>
<keyword evidence="5" id="KW-1185">Reference proteome</keyword>
<sequence length="3771" mass="411756">MALELAQRIVTARQSQAPGNGTSSGVTIHKIQSGNTTLDVGGDYGYTLPNLELMVPVLHDNSDVEVEDDTLKIRDEALFQAVKTAVEPWDDYLESDEGVRQLQAGAEGDGAVEDIAGSIAENVGEDIAEDVIEDVTQGQSLDEVAESRGISRDQLIARLEAAGFDVTTIEPTNKNGDVEGVEIRQTTADEGAETGKLIVGSYDDHHNDARTTRYTDADGNKIRRVEYADGEISESVTDTEGTETTTVTKPDGTVVETVIEANGRQTKTTTEPPENGKLITHDVKPGESLSEIAGQYEGVEGWQDLEPDNRDFFNDRNPNLIHPGEEITIGGGRTTVEVTHKGYTLTTEPDGEMSLRRHEDGVKFDIEQGSPEASLVELLMEVNLDSHDPQKAKEAEIIQTVVEKALAGKAIEAFKGQGEGPQQAINEGKPGRNVTLEDPYGDPPSEAPPSGGDWVPMHGVWLDPEVASTIAAQNVTLTSLIEAQAQLDVYALDPDYKEAMTNAGVTLDEAFAPHGLSWIRPDPKGKQKGAEERLEQVGQAKEEYQETQKLLKQAIAKQEEMAPLLTPSFEVCKEDDTEADIQRRADKGDKREAAQAQVDALFYGAGLHSSKGDDLLATHTVDQLRHQLENTDPDTKAYRTIEGALKDAEAVQKKTGKQLETAQAYYDFYAAKSEAGELRLQAYDKRDELLAVFNAEKGLLEEGKQFSTVGGDYLGEFTGQQVIEEREDGLWVITHFEEGTTDEPLAPDEMSSFWEENRDPELTRQWLKLVDNRQEAHENVAHAGRDLHQVLEDQLGVTLENLGTETGDLKQELDELLKKHGPGSTERPDDALPDGTEPVKITIGDHEVQVIPQVAEGYEENGLGALTESGQPIGIEIDGEWRWVHPEMAITRIALDAAKDQEKDQGQVLSQAQEVARRTAERYDLLATQSMQRMGESETEYNACLDYGYLDEQEEQALDSIYQPLFQELYKKEGFDNEFERLGASDIKERVGKVLGLNGASEKNRESLEEVTEAIHDIGGSNPEINDVPFFYVDDTVGKTQAALIAVRNSDGDIRYVDATGKDFSSLEDFVDNNDQFSEEGKLVVPKGLEMKPGEDNTIPLEVVNARNVSIFEKSVDPLVGIGTGIATALSFTPAAPVAAPLAYLGGGYLGFRAAQHQINHLQHGGDWYDWESSMNYLSVATTLLPVGSSVLRTIGMPGMMRGVHGIHVTRGEAFLTSIGAVKPSSMLAGHATTYLRSTDGLNRIARSLDWGAIGTGVPLMAMSAYNLVVNGDQMSDIQKTEAIVGGLTGLVGTGLGIHGLWRTRPNRGTQAISGNGPDPQAGGSGPNVPPGGPELGPTPNLVVYEAGPDGVYRPTDERVSHDPSKTIIRHEDISDSDVSQAARTTQDIAALPARDHQELEGYHPSHPTRSQSSSPEMSESAAVSHNGSSPRHSYRTIQVDGAPVEVKFLSGQPPKSDESVYVLPDDGPRASTEELVATGKTHIIGLNPNTREWEGAPLVLGASEDHASSQPSNTENRVKIPPVAYYKEPSTSWIGARVPGHPDAHVNMIIENPGIPGEKNLGDRDVVEITHIYRGTLPRHGASELAAQVLETYGVRPTEKLIFRSVENESALLAYATEQPASETNLARTGERILDLLGLKASSWEFITSGRGGLDIVGHIDPLSRKSLDLEAQQNTRLETLDTVLNDYLSPNASQNHARITAEVIDAEHIYAFDKQMTPHDLLLSTDLHKNRQWRDHQGPIVLDIQNPSAVATAFAQRLSNIYGSEVVAPSANAPSQWKVLRPDHNTGERQQGSVELMDGELILTQGGERRVIQPDGEHLGEMVGAGLHKTAIRLYDKVLVIYRDGRGLYSAAVERGAAEEYIKLGAPYVAPIHGAIKAKGHDALLMDYYPAHSSTIETLKPSLLNENSVRSLKAIRQFIEKKNKIPSDLQFLIDPDGFFYLHDFQEIRSPMNSFEIHPLNRFIDLAEATVRARQNPGPQSLSAAYHPASDPNVRPYGPAATAFTRPSLPEPTPSFQLPHIIADVAPRQPARVTLPAEYAPLPSVEYFIDGNEISLDHSDSTVPLVHVNAIVNDPSGIIGHGPVTSPEVVVEHFFAFFGKSGTPSPSGSGSRLLAGLLKHFEVRPTERLIFRDVINEQTREAYEQGADPANTVLGRSGARALQRLGLEAAGFRFKSGPDDSLELVIDIAPQAHQATHQETAQAHKGSPAEGVFTRIKNRLGNVPWREDRGAVSLDFLFPWRKSNEPENTTQTGEASPPAVHMSAPPAGQPRLYRLDDLGALRQAVNSGEIPVGNYLHVIRTQRAANTFALNDGKVPYSGRIQDNGRILWPAGRTGHVDDISVTTPNAEGRQVVQVRSEGADGQRTHYARSNDDVYIVVTELSAQQLRGQFHNGEALPVAEYQGENAWLSPAASALVHQTPTSTSEQQSTTSPVAHSQAEPSPWQRPEYVELPESFGFADGDESVSRFQDGLFDAAVRDPDRLSAAIESAKQYSGTGVFLISPQAKQRIVGNLREAWQHILFSSGDTVPEGYSPSDYAFLQALVEHVQSHRIIMEEPSLGPDGSPTKNGGTTRYRLYHTQEALDAGNFSQRTEVTHFLERLLSGSHFVSQRASGSNGDFYRSLESSPAGDFTRRATGHSHYRRGVVLRDGLVYPNTVTGDKAPETASLLSALLIGHTQRRSPSADTFLQLEGWPARGLTGIRGRHGQDFSVHRQTGWNISTYGASPFSEKHALAISLVPDTVLPARPSTPEPIPSPASLRERFSLSKERRDEAKERRKEVKGHQTESNVDKGIEKRWTRSNSFNELQHELGLEGSFYADHLVHGLSEKSPRILAGIVADARGVTTTGVPKDGRDLKFHAGNLDPHARSIVGYPAESFGSGGENALTAEQGRYRLSEHKNRRLGEEHLALLNEDPELAAKVDPQLRVPPGLMGMRKRSAIQTIEKLTAEFPFVFSGGVHVVAERGVATTMLGRRRTPVNQTVGFRFDNQAQVDNLSKIIETSQERGLFVTIESGWGPVAVGQDGRPQAGTLRYDRQFQGIMRMVKQYDDPEAPIMLSDLGLDVFTRPNMGTVKLPVQNVDGNVQRMTLPAHIAKMEQLVATAPNTKFSVGEHATRALVESPELRQALIGFMQRHPDAVLHESGSVAVENDSMYRRTLTKQSQFIDELAQVDKHLAWRFVRGNYEALVDGSRARMAERTRPLVLQEIQQHRAQGDWIEANRLENRLQVMEGKLKTLEDSRMVAHGEALTAFDDWLNMPRIETTAPSFRPMTEVSFPKTPPPAQFDRKQQVGVGTPWGIQKKKAATYVYTAAAFAAGHGVAYVAGNAAEGTSWATGLGTAGASATILRGSLSLKENAEKRHNRLAWERMTEKGQVDEQNFTVTMNRFVGVAREAGVAEQDIQQVVWHAGQMQANIAHLQQSQLPDAAKIDAILAEVRRFENAGTAALGIEPGSLSPLDSRTRRGRRIAFTNALSNVVSLSTYHSIPGWFSPAHVPSLVGRERGIAQNALRVISGKRGSNVADRNTELRTPFRFIGATLPAGLGVYLSVNDAMALTSSAMNGDMSGAVTASRQLLLDAAMAGAGVHWLAGESRAMLRYSRPGSGDKETRTRRLAWTFVAIGAAALINGLVEPLFADDEKKPDTTNKPTAPDSEAPQPIETNDSERTTPPSESAAPQPSEPDSSNRDEPTPPKNEEPQPDVPDDAVEDDETDESGRFNPDLKDSADYEEIIVQQGQTMGGIAVRHGHDIAEVVELNMGHIPNPSVLYPGDRVYFPR</sequence>
<feature type="region of interest" description="Disordered" evidence="2">
    <location>
        <begin position="3632"/>
        <end position="3720"/>
    </location>
</feature>
<feature type="region of interest" description="Disordered" evidence="2">
    <location>
        <begin position="1400"/>
        <end position="1435"/>
    </location>
</feature>
<dbReference type="SMART" id="SM00257">
    <property type="entry name" value="LysM"/>
    <property type="match status" value="2"/>
</dbReference>
<dbReference type="Proteomes" id="UP001595579">
    <property type="component" value="Unassembled WGS sequence"/>
</dbReference>
<dbReference type="InterPro" id="IPR031962">
    <property type="entry name" value="DUF4781"/>
</dbReference>
<dbReference type="RefSeq" id="WP_386770693.1">
    <property type="nucleotide sequence ID" value="NZ_JBHRUG010000002.1"/>
</dbReference>
<dbReference type="EMBL" id="JBHRUG010000002">
    <property type="protein sequence ID" value="MFC3282183.1"/>
    <property type="molecule type" value="Genomic_DNA"/>
</dbReference>
<reference evidence="5" key="1">
    <citation type="journal article" date="2019" name="Int. J. Syst. Evol. Microbiol.">
        <title>The Global Catalogue of Microorganisms (GCM) 10K type strain sequencing project: providing services to taxonomists for standard genome sequencing and annotation.</title>
        <authorList>
            <consortium name="The Broad Institute Genomics Platform"/>
            <consortium name="The Broad Institute Genome Sequencing Center for Infectious Disease"/>
            <person name="Wu L."/>
            <person name="Ma J."/>
        </authorList>
    </citation>
    <scope>NUCLEOTIDE SEQUENCE [LARGE SCALE GENOMIC DNA]</scope>
    <source>
        <strain evidence="5">CECT 7698</strain>
    </source>
</reference>
<feature type="region of interest" description="Disordered" evidence="2">
    <location>
        <begin position="2416"/>
        <end position="2443"/>
    </location>
</feature>
<evidence type="ECO:0000259" key="3">
    <source>
        <dbReference type="PROSITE" id="PS51782"/>
    </source>
</evidence>
<feature type="compositionally biased region" description="Acidic residues" evidence="2">
    <location>
        <begin position="3692"/>
        <end position="3707"/>
    </location>
</feature>
<feature type="domain" description="LysM" evidence="3">
    <location>
        <begin position="3723"/>
        <end position="3769"/>
    </location>
</feature>
<dbReference type="Pfam" id="PF01476">
    <property type="entry name" value="LysM"/>
    <property type="match status" value="1"/>
</dbReference>
<feature type="region of interest" description="Disordered" evidence="2">
    <location>
        <begin position="2243"/>
        <end position="2269"/>
    </location>
</feature>
<evidence type="ECO:0000256" key="1">
    <source>
        <dbReference type="SAM" id="Coils"/>
    </source>
</evidence>
<dbReference type="PROSITE" id="PS51782">
    <property type="entry name" value="LYSM"/>
    <property type="match status" value="2"/>
</dbReference>
<gene>
    <name evidence="4" type="ORF">ACFOEV_00995</name>
</gene>
<dbReference type="CDD" id="cd20900">
    <property type="entry name" value="HopBF1"/>
    <property type="match status" value="1"/>
</dbReference>
<feature type="compositionally biased region" description="Low complexity" evidence="2">
    <location>
        <begin position="2419"/>
        <end position="2433"/>
    </location>
</feature>
<feature type="coiled-coil region" evidence="1">
    <location>
        <begin position="527"/>
        <end position="561"/>
    </location>
</feature>
<proteinExistence type="predicted"/>
<dbReference type="InterPro" id="IPR054555">
    <property type="entry name" value="T3SS_HopBF1-like"/>
</dbReference>
<name>A0ABV7LI99_9GAMM</name>
<dbReference type="Gene3D" id="3.10.350.10">
    <property type="entry name" value="LysM domain"/>
    <property type="match status" value="2"/>
</dbReference>
<comment type="caution">
    <text evidence="4">The sequence shown here is derived from an EMBL/GenBank/DDBJ whole genome shotgun (WGS) entry which is preliminary data.</text>
</comment>
<evidence type="ECO:0000256" key="2">
    <source>
        <dbReference type="SAM" id="MobiDB-lite"/>
    </source>
</evidence>